<keyword evidence="3" id="KW-1185">Reference proteome</keyword>
<feature type="compositionally biased region" description="Basic and acidic residues" evidence="1">
    <location>
        <begin position="17"/>
        <end position="31"/>
    </location>
</feature>
<dbReference type="Proteomes" id="UP000008311">
    <property type="component" value="Unassembled WGS sequence"/>
</dbReference>
<name>B9SLL1_RICCO</name>
<evidence type="ECO:0000313" key="2">
    <source>
        <dbReference type="EMBL" id="EEF35511.1"/>
    </source>
</evidence>
<feature type="region of interest" description="Disordered" evidence="1">
    <location>
        <begin position="1"/>
        <end position="31"/>
    </location>
</feature>
<gene>
    <name evidence="2" type="ORF">RCOM_0592680</name>
</gene>
<protein>
    <submittedName>
        <fullName evidence="2">Uncharacterized protein</fullName>
    </submittedName>
</protein>
<dbReference type="AlphaFoldDB" id="B9SLL1"/>
<dbReference type="EMBL" id="EQ974018">
    <property type="protein sequence ID" value="EEF35511.1"/>
    <property type="molecule type" value="Genomic_DNA"/>
</dbReference>
<evidence type="ECO:0000256" key="1">
    <source>
        <dbReference type="SAM" id="MobiDB-lite"/>
    </source>
</evidence>
<reference evidence="3" key="1">
    <citation type="journal article" date="2010" name="Nat. Biotechnol.">
        <title>Draft genome sequence of the oilseed species Ricinus communis.</title>
        <authorList>
            <person name="Chan A.P."/>
            <person name="Crabtree J."/>
            <person name="Zhao Q."/>
            <person name="Lorenzi H."/>
            <person name="Orvis J."/>
            <person name="Puiu D."/>
            <person name="Melake-Berhan A."/>
            <person name="Jones K.M."/>
            <person name="Redman J."/>
            <person name="Chen G."/>
            <person name="Cahoon E.B."/>
            <person name="Gedil M."/>
            <person name="Stanke M."/>
            <person name="Haas B.J."/>
            <person name="Wortman J.R."/>
            <person name="Fraser-Liggett C.M."/>
            <person name="Ravel J."/>
            <person name="Rabinowicz P.D."/>
        </authorList>
    </citation>
    <scope>NUCLEOTIDE SEQUENCE [LARGE SCALE GENOMIC DNA]</scope>
    <source>
        <strain evidence="3">cv. Hale</strain>
    </source>
</reference>
<accession>B9SLL1</accession>
<sequence length="116" mass="12879">MLRELANLTASLRAKPPRQEQKNKISDEDGHQKASELSLKTACEGGCQVLLVLAALLLCTLGEFILDRTLSSASTNSSWNFRALSTVVKGSIRDLRRMKSLWLFHMAQHIWANLGA</sequence>
<proteinExistence type="predicted"/>
<evidence type="ECO:0000313" key="3">
    <source>
        <dbReference type="Proteomes" id="UP000008311"/>
    </source>
</evidence>
<dbReference type="InParanoid" id="B9SLL1"/>
<organism evidence="2 3">
    <name type="scientific">Ricinus communis</name>
    <name type="common">Castor bean</name>
    <dbReference type="NCBI Taxonomy" id="3988"/>
    <lineage>
        <taxon>Eukaryota</taxon>
        <taxon>Viridiplantae</taxon>
        <taxon>Streptophyta</taxon>
        <taxon>Embryophyta</taxon>
        <taxon>Tracheophyta</taxon>
        <taxon>Spermatophyta</taxon>
        <taxon>Magnoliopsida</taxon>
        <taxon>eudicotyledons</taxon>
        <taxon>Gunneridae</taxon>
        <taxon>Pentapetalae</taxon>
        <taxon>rosids</taxon>
        <taxon>fabids</taxon>
        <taxon>Malpighiales</taxon>
        <taxon>Euphorbiaceae</taxon>
        <taxon>Acalyphoideae</taxon>
        <taxon>Acalypheae</taxon>
        <taxon>Ricinus</taxon>
    </lineage>
</organism>